<protein>
    <recommendedName>
        <fullName evidence="9">Pseudouridine synthase</fullName>
        <ecNumber evidence="9">5.4.99.-</ecNumber>
    </recommendedName>
</protein>
<keyword evidence="6 9" id="KW-0413">Isomerase</keyword>
<keyword evidence="13" id="KW-1185">Reference proteome</keyword>
<dbReference type="NCBIfam" id="TIGR00005">
    <property type="entry name" value="rluA_subfam"/>
    <property type="match status" value="1"/>
</dbReference>
<accession>A0A2M8VZC2</accession>
<dbReference type="EMBL" id="PGTX01000001">
    <property type="protein sequence ID" value="PJI83212.1"/>
    <property type="molecule type" value="Genomic_DNA"/>
</dbReference>
<evidence type="ECO:0000256" key="9">
    <source>
        <dbReference type="RuleBase" id="RU362028"/>
    </source>
</evidence>
<reference evidence="12 13" key="1">
    <citation type="submission" date="2017-11" db="EMBL/GenBank/DDBJ databases">
        <title>Genomic Encyclopedia of Type Strains, Phase III (KMG-III): the genomes of soil and plant-associated and newly described type strains.</title>
        <authorList>
            <person name="Whitman W."/>
        </authorList>
    </citation>
    <scope>NUCLEOTIDE SEQUENCE [LARGE SCALE GENOMIC DNA]</scope>
    <source>
        <strain evidence="12 13">UB-Domo-W1</strain>
    </source>
</reference>
<dbReference type="OrthoDB" id="9785808at2"/>
<dbReference type="EC" id="5.4.99.-" evidence="9"/>
<dbReference type="InterPro" id="IPR006145">
    <property type="entry name" value="PsdUridine_synth_RsuA/RluA"/>
</dbReference>
<keyword evidence="4" id="KW-0698">rRNA processing</keyword>
<evidence type="ECO:0000256" key="8">
    <source>
        <dbReference type="PROSITE-ProRule" id="PRU00182"/>
    </source>
</evidence>
<name>A0A2M8VZC2_9BURK</name>
<dbReference type="CDD" id="cd02869">
    <property type="entry name" value="PseudoU_synth_RluA_like"/>
    <property type="match status" value="1"/>
</dbReference>
<evidence type="ECO:0000256" key="6">
    <source>
        <dbReference type="ARBA" id="ARBA00023235"/>
    </source>
</evidence>
<comment type="catalytic activity">
    <reaction evidence="1">
        <text>uridine(955/2504/2580) in 23S rRNA = pseudouridine(955/2504/2580) in 23S rRNA</text>
        <dbReference type="Rhea" id="RHEA:42528"/>
        <dbReference type="Rhea" id="RHEA-COMP:10099"/>
        <dbReference type="Rhea" id="RHEA-COMP:10100"/>
        <dbReference type="ChEBI" id="CHEBI:65314"/>
        <dbReference type="ChEBI" id="CHEBI:65315"/>
        <dbReference type="EC" id="5.4.99.24"/>
    </reaction>
</comment>
<keyword evidence="5 8" id="KW-0694">RNA-binding</keyword>
<dbReference type="Gene3D" id="3.10.290.10">
    <property type="entry name" value="RNA-binding S4 domain"/>
    <property type="match status" value="1"/>
</dbReference>
<evidence type="ECO:0000256" key="5">
    <source>
        <dbReference type="ARBA" id="ARBA00022884"/>
    </source>
</evidence>
<sequence>MKSEPISHSLGPKPPVSSVSPTAPAVHLQTISPEEAGQRLDNYLLRWAKGVPKSHVYRIIRSGEVRVNKKRAEPTTRLVEGDVVRVPPVRIAEPAQMAIVNTAQTKSRAQGYSDKMPILYEDDALLIVNKPAGLAVHGGSGIALGVIETLRITRPELKFIELVHRLDRDTSGVLLLAKKRSALVELHRQIREGQTDKRYYLLAHGEVTQGAGVMQLKYALHKYLLPNGERRVRVDPDGLPSHTALRVIKTLQRENATITLAEAQLKTGRTHQIRVHLQKLGHSILGDDKYGFEDQDKVVKSKRLYLHAHLAGFTHPRTGEKMRIESPLPVEFAAMMKLFEVASEKSEPIKVAT</sequence>
<dbReference type="CDD" id="cd00165">
    <property type="entry name" value="S4"/>
    <property type="match status" value="1"/>
</dbReference>
<dbReference type="AlphaFoldDB" id="A0A2M8VZC2"/>
<evidence type="ECO:0000256" key="1">
    <source>
        <dbReference type="ARBA" id="ARBA00000381"/>
    </source>
</evidence>
<comment type="similarity">
    <text evidence="3 9">Belongs to the pseudouridine synthase RluA family.</text>
</comment>
<dbReference type="Gene3D" id="3.30.2350.10">
    <property type="entry name" value="Pseudouridine synthase"/>
    <property type="match status" value="1"/>
</dbReference>
<dbReference type="InterPro" id="IPR050188">
    <property type="entry name" value="RluA_PseudoU_synthase"/>
</dbReference>
<dbReference type="InterPro" id="IPR002942">
    <property type="entry name" value="S4_RNA-bd"/>
</dbReference>
<dbReference type="GO" id="GO:0160141">
    <property type="term" value="F:23S rRNA pseudouridine(955/2504/2580) synthase activity"/>
    <property type="evidence" value="ECO:0007669"/>
    <property type="project" value="UniProtKB-EC"/>
</dbReference>
<comment type="catalytic activity">
    <reaction evidence="9">
        <text>a uridine in RNA = a pseudouridine in RNA</text>
        <dbReference type="Rhea" id="RHEA:48348"/>
        <dbReference type="Rhea" id="RHEA-COMP:12068"/>
        <dbReference type="Rhea" id="RHEA-COMP:12069"/>
        <dbReference type="ChEBI" id="CHEBI:65314"/>
        <dbReference type="ChEBI" id="CHEBI:65315"/>
    </reaction>
</comment>
<feature type="region of interest" description="Disordered" evidence="10">
    <location>
        <begin position="1"/>
        <end position="24"/>
    </location>
</feature>
<feature type="active site" evidence="7">
    <location>
        <position position="167"/>
    </location>
</feature>
<dbReference type="RefSeq" id="WP_100378934.1">
    <property type="nucleotide sequence ID" value="NZ_CBCSBW010000001.1"/>
</dbReference>
<dbReference type="InterPro" id="IPR006224">
    <property type="entry name" value="PsdUridine_synth_RluA-like_CS"/>
</dbReference>
<evidence type="ECO:0000313" key="12">
    <source>
        <dbReference type="EMBL" id="PJI83212.1"/>
    </source>
</evidence>
<dbReference type="SMART" id="SM00363">
    <property type="entry name" value="S4"/>
    <property type="match status" value="1"/>
</dbReference>
<comment type="function">
    <text evidence="2">Responsible for synthesis of pseudouridine from uracil at positions 955, 2504 and 2580 in 23S ribosomal RNA.</text>
</comment>
<dbReference type="GO" id="GO:0000455">
    <property type="term" value="P:enzyme-directed rRNA pseudouridine synthesis"/>
    <property type="evidence" value="ECO:0007669"/>
    <property type="project" value="TreeGrafter"/>
</dbReference>
<dbReference type="InterPro" id="IPR020103">
    <property type="entry name" value="PsdUridine_synth_cat_dom_sf"/>
</dbReference>
<dbReference type="InterPro" id="IPR006225">
    <property type="entry name" value="PsdUridine_synth_RluC/D"/>
</dbReference>
<dbReference type="Pfam" id="PF01479">
    <property type="entry name" value="S4"/>
    <property type="match status" value="1"/>
</dbReference>
<dbReference type="PROSITE" id="PS01129">
    <property type="entry name" value="PSI_RLU"/>
    <property type="match status" value="1"/>
</dbReference>
<dbReference type="PANTHER" id="PTHR21600">
    <property type="entry name" value="MITOCHONDRIAL RNA PSEUDOURIDINE SYNTHASE"/>
    <property type="match status" value="1"/>
</dbReference>
<comment type="caution">
    <text evidence="12">The sequence shown here is derived from an EMBL/GenBank/DDBJ whole genome shotgun (WGS) entry which is preliminary data.</text>
</comment>
<dbReference type="PANTHER" id="PTHR21600:SF92">
    <property type="entry name" value="RIBOSOMAL LARGE SUBUNIT PSEUDOURIDINE SYNTHASE C"/>
    <property type="match status" value="1"/>
</dbReference>
<dbReference type="SUPFAM" id="SSF55174">
    <property type="entry name" value="Alpha-L RNA-binding motif"/>
    <property type="match status" value="1"/>
</dbReference>
<gene>
    <name evidence="12" type="ORF">B0G85_0606</name>
</gene>
<feature type="domain" description="RNA-binding S4" evidence="11">
    <location>
        <begin position="38"/>
        <end position="96"/>
    </location>
</feature>
<evidence type="ECO:0000256" key="2">
    <source>
        <dbReference type="ARBA" id="ARBA00002876"/>
    </source>
</evidence>
<dbReference type="PROSITE" id="PS50889">
    <property type="entry name" value="S4"/>
    <property type="match status" value="1"/>
</dbReference>
<organism evidence="12 13">
    <name type="scientific">Polynucleobacter brandtiae</name>
    <dbReference type="NCBI Taxonomy" id="1938816"/>
    <lineage>
        <taxon>Bacteria</taxon>
        <taxon>Pseudomonadati</taxon>
        <taxon>Pseudomonadota</taxon>
        <taxon>Betaproteobacteria</taxon>
        <taxon>Burkholderiales</taxon>
        <taxon>Burkholderiaceae</taxon>
        <taxon>Polynucleobacter</taxon>
    </lineage>
</organism>
<dbReference type="GO" id="GO:0003723">
    <property type="term" value="F:RNA binding"/>
    <property type="evidence" value="ECO:0007669"/>
    <property type="project" value="UniProtKB-KW"/>
</dbReference>
<evidence type="ECO:0000256" key="3">
    <source>
        <dbReference type="ARBA" id="ARBA00010876"/>
    </source>
</evidence>
<dbReference type="InterPro" id="IPR036986">
    <property type="entry name" value="S4_RNA-bd_sf"/>
</dbReference>
<evidence type="ECO:0000259" key="11">
    <source>
        <dbReference type="SMART" id="SM00363"/>
    </source>
</evidence>
<evidence type="ECO:0000313" key="13">
    <source>
        <dbReference type="Proteomes" id="UP000229366"/>
    </source>
</evidence>
<evidence type="ECO:0000256" key="7">
    <source>
        <dbReference type="PIRSR" id="PIRSR606225-1"/>
    </source>
</evidence>
<dbReference type="Pfam" id="PF00849">
    <property type="entry name" value="PseudoU_synth_2"/>
    <property type="match status" value="1"/>
</dbReference>
<evidence type="ECO:0000256" key="10">
    <source>
        <dbReference type="SAM" id="MobiDB-lite"/>
    </source>
</evidence>
<dbReference type="SUPFAM" id="SSF55120">
    <property type="entry name" value="Pseudouridine synthase"/>
    <property type="match status" value="1"/>
</dbReference>
<evidence type="ECO:0000256" key="4">
    <source>
        <dbReference type="ARBA" id="ARBA00022552"/>
    </source>
</evidence>
<dbReference type="Proteomes" id="UP000229366">
    <property type="component" value="Unassembled WGS sequence"/>
</dbReference>
<proteinExistence type="inferred from homology"/>